<feature type="domain" description="HD-GYP" evidence="3">
    <location>
        <begin position="133"/>
        <end position="328"/>
    </location>
</feature>
<dbReference type="SUPFAM" id="SSF52172">
    <property type="entry name" value="CheY-like"/>
    <property type="match status" value="1"/>
</dbReference>
<evidence type="ECO:0000313" key="4">
    <source>
        <dbReference type="EMBL" id="QFY43830.1"/>
    </source>
</evidence>
<feature type="domain" description="Response regulatory" evidence="2">
    <location>
        <begin position="3"/>
        <end position="117"/>
    </location>
</feature>
<gene>
    <name evidence="4" type="ORF">F6R98_15315</name>
</gene>
<dbReference type="Proteomes" id="UP000325755">
    <property type="component" value="Chromosome"/>
</dbReference>
<reference evidence="4 5" key="1">
    <citation type="submission" date="2019-09" db="EMBL/GenBank/DDBJ databases">
        <title>Ecophysiology of the spiral-shaped methanotroph Methylospira mobilis as revealed by the complete genome sequence.</title>
        <authorList>
            <person name="Oshkin I.Y."/>
            <person name="Dedysh S.N."/>
            <person name="Miroshnikov K."/>
            <person name="Danilova O.V."/>
            <person name="Hakobyan A."/>
            <person name="Liesack W."/>
        </authorList>
    </citation>
    <scope>NUCLEOTIDE SEQUENCE [LARGE SCALE GENOMIC DNA]</scope>
    <source>
        <strain evidence="4 5">Shm1</strain>
    </source>
</reference>
<dbReference type="InterPro" id="IPR003607">
    <property type="entry name" value="HD/PDEase_dom"/>
</dbReference>
<dbReference type="Gene3D" id="1.10.3210.10">
    <property type="entry name" value="Hypothetical protein af1432"/>
    <property type="match status" value="1"/>
</dbReference>
<keyword evidence="5" id="KW-1185">Reference proteome</keyword>
<dbReference type="PROSITE" id="PS51832">
    <property type="entry name" value="HD_GYP"/>
    <property type="match status" value="1"/>
</dbReference>
<sequence length="342" mass="38022">MHTLLIVDDDPDVLAALRRAFRKGYNVLTADNGSAAISILNEQTVHLIICDQRMPGVTGEQVLEHALFKQPDAVRILLTGYSDMESLVACVNEAHIYKYVAKPWDPQELSFTVARALDAYDLKRRLDEAQGLLESAYEDAVLMLCIAAEGKDEDTSSHLYRVRHYTETLAIAMGVPAEQAEHMGLMSMLHDIGKLSVPDEILKKPGKLSDDEWVVMKTHSMAGVRILGGNMFYGTAREICAGHHENYDGSGYPYGIKGSDIPLSARIVKVADVFDALTTKRPYKDAWPVERAMAEINDKKSIMFDPDIVVQMQKLFETGELRAILDMGEEAAVARFHPKKAV</sequence>
<dbReference type="RefSeq" id="WP_153249806.1">
    <property type="nucleotide sequence ID" value="NZ_CP044205.1"/>
</dbReference>
<dbReference type="CDD" id="cd00077">
    <property type="entry name" value="HDc"/>
    <property type="match status" value="1"/>
</dbReference>
<keyword evidence="1" id="KW-0597">Phosphoprotein</keyword>
<name>A0A5Q0BJ42_9GAMM</name>
<dbReference type="Gene3D" id="3.40.50.2300">
    <property type="match status" value="1"/>
</dbReference>
<protein>
    <submittedName>
        <fullName evidence="4">Response regulator</fullName>
    </submittedName>
</protein>
<proteinExistence type="predicted"/>
<dbReference type="InterPro" id="IPR037522">
    <property type="entry name" value="HD_GYP_dom"/>
</dbReference>
<feature type="modified residue" description="4-aspartylphosphate" evidence="1">
    <location>
        <position position="51"/>
    </location>
</feature>
<dbReference type="InParanoid" id="A0A5Q0BJ42"/>
<dbReference type="SMART" id="SM00448">
    <property type="entry name" value="REC"/>
    <property type="match status" value="1"/>
</dbReference>
<dbReference type="SUPFAM" id="SSF109604">
    <property type="entry name" value="HD-domain/PDEase-like"/>
    <property type="match status" value="1"/>
</dbReference>
<dbReference type="PROSITE" id="PS50110">
    <property type="entry name" value="RESPONSE_REGULATORY"/>
    <property type="match status" value="1"/>
</dbReference>
<dbReference type="PANTHER" id="PTHR45228">
    <property type="entry name" value="CYCLIC DI-GMP PHOSPHODIESTERASE TM_0186-RELATED"/>
    <property type="match status" value="1"/>
</dbReference>
<dbReference type="EMBL" id="CP044205">
    <property type="protein sequence ID" value="QFY43830.1"/>
    <property type="molecule type" value="Genomic_DNA"/>
</dbReference>
<dbReference type="Pfam" id="PF00072">
    <property type="entry name" value="Response_reg"/>
    <property type="match status" value="1"/>
</dbReference>
<dbReference type="GO" id="GO:0008081">
    <property type="term" value="F:phosphoric diester hydrolase activity"/>
    <property type="evidence" value="ECO:0007669"/>
    <property type="project" value="UniProtKB-ARBA"/>
</dbReference>
<dbReference type="SMART" id="SM00471">
    <property type="entry name" value="HDc"/>
    <property type="match status" value="1"/>
</dbReference>
<dbReference type="InterPro" id="IPR001789">
    <property type="entry name" value="Sig_transdc_resp-reg_receiver"/>
</dbReference>
<dbReference type="GO" id="GO:0000160">
    <property type="term" value="P:phosphorelay signal transduction system"/>
    <property type="evidence" value="ECO:0007669"/>
    <property type="project" value="InterPro"/>
</dbReference>
<evidence type="ECO:0000259" key="2">
    <source>
        <dbReference type="PROSITE" id="PS50110"/>
    </source>
</evidence>
<dbReference type="KEGG" id="mmob:F6R98_15315"/>
<organism evidence="4 5">
    <name type="scientific">Candidatus Methylospira mobilis</name>
    <dbReference type="NCBI Taxonomy" id="1808979"/>
    <lineage>
        <taxon>Bacteria</taxon>
        <taxon>Pseudomonadati</taxon>
        <taxon>Pseudomonadota</taxon>
        <taxon>Gammaproteobacteria</taxon>
        <taxon>Methylococcales</taxon>
        <taxon>Methylococcaceae</taxon>
        <taxon>Candidatus Methylospira</taxon>
    </lineage>
</organism>
<dbReference type="CDD" id="cd17569">
    <property type="entry name" value="REC_HupR-like"/>
    <property type="match status" value="1"/>
</dbReference>
<dbReference type="Pfam" id="PF13487">
    <property type="entry name" value="HD_5"/>
    <property type="match status" value="1"/>
</dbReference>
<dbReference type="OrthoDB" id="9802066at2"/>
<evidence type="ECO:0000313" key="5">
    <source>
        <dbReference type="Proteomes" id="UP000325755"/>
    </source>
</evidence>
<evidence type="ECO:0000259" key="3">
    <source>
        <dbReference type="PROSITE" id="PS51832"/>
    </source>
</evidence>
<dbReference type="InterPro" id="IPR052020">
    <property type="entry name" value="Cyclic_di-GMP/3'3'-cGAMP_PDE"/>
</dbReference>
<dbReference type="InterPro" id="IPR011006">
    <property type="entry name" value="CheY-like_superfamily"/>
</dbReference>
<accession>A0A5Q0BJ42</accession>
<evidence type="ECO:0000256" key="1">
    <source>
        <dbReference type="PROSITE-ProRule" id="PRU00169"/>
    </source>
</evidence>
<dbReference type="AlphaFoldDB" id="A0A5Q0BJ42"/>
<dbReference type="PANTHER" id="PTHR45228:SF1">
    <property type="entry name" value="CYCLIC DI-GMP PHOSPHODIESTERASE TM_0186"/>
    <property type="match status" value="1"/>
</dbReference>